<dbReference type="EMBL" id="JBJKFK010002295">
    <property type="protein sequence ID" value="KAL3311315.1"/>
    <property type="molecule type" value="Genomic_DNA"/>
</dbReference>
<feature type="compositionally biased region" description="Basic and acidic residues" evidence="1">
    <location>
        <begin position="1"/>
        <end position="12"/>
    </location>
</feature>
<feature type="non-terminal residue" evidence="2">
    <location>
        <position position="189"/>
    </location>
</feature>
<proteinExistence type="predicted"/>
<protein>
    <submittedName>
        <fullName evidence="2">Uncharacterized protein</fullName>
    </submittedName>
</protein>
<evidence type="ECO:0000313" key="3">
    <source>
        <dbReference type="Proteomes" id="UP001626550"/>
    </source>
</evidence>
<evidence type="ECO:0000256" key="1">
    <source>
        <dbReference type="SAM" id="MobiDB-lite"/>
    </source>
</evidence>
<dbReference type="Proteomes" id="UP001626550">
    <property type="component" value="Unassembled WGS sequence"/>
</dbReference>
<keyword evidence="3" id="KW-1185">Reference proteome</keyword>
<feature type="compositionally biased region" description="Basic and acidic residues" evidence="1">
    <location>
        <begin position="142"/>
        <end position="167"/>
    </location>
</feature>
<feature type="region of interest" description="Disordered" evidence="1">
    <location>
        <begin position="140"/>
        <end position="168"/>
    </location>
</feature>
<gene>
    <name evidence="2" type="ORF">Ciccas_010107</name>
</gene>
<reference evidence="2 3" key="1">
    <citation type="submission" date="2024-11" db="EMBL/GenBank/DDBJ databases">
        <title>Adaptive evolution of stress response genes in parasites aligns with host niche diversity.</title>
        <authorList>
            <person name="Hahn C."/>
            <person name="Resl P."/>
        </authorList>
    </citation>
    <scope>NUCLEOTIDE SEQUENCE [LARGE SCALE GENOMIC DNA]</scope>
    <source>
        <strain evidence="2">EGGRZ-B1_66</strain>
        <tissue evidence="2">Body</tissue>
    </source>
</reference>
<dbReference type="AlphaFoldDB" id="A0ABD2PV57"/>
<comment type="caution">
    <text evidence="2">The sequence shown here is derived from an EMBL/GenBank/DDBJ whole genome shotgun (WGS) entry which is preliminary data.</text>
</comment>
<name>A0ABD2PV57_9PLAT</name>
<accession>A0ABD2PV57</accession>
<evidence type="ECO:0000313" key="2">
    <source>
        <dbReference type="EMBL" id="KAL3311315.1"/>
    </source>
</evidence>
<sequence length="189" mass="21789">MDKQPMAKERKPPPQAPSIYYGNEMRAKLYDIDPPRPATEFVEDSMIKLRKSPITLLNAELPPLKKLSPVQVEPDPEKVEMKEIKVEEAELKSEPVTDVKEKEDEDKEKQAFDVWNNFNAFKQTSSGGTNLYVFGKGNLLPEPDKQKAKPKTKEIKKPQATRNKDYCSGDFNPQLSMTTWSYKEVEYYE</sequence>
<feature type="region of interest" description="Disordered" evidence="1">
    <location>
        <begin position="1"/>
        <end position="22"/>
    </location>
</feature>
<organism evidence="2 3">
    <name type="scientific">Cichlidogyrus casuarinus</name>
    <dbReference type="NCBI Taxonomy" id="1844966"/>
    <lineage>
        <taxon>Eukaryota</taxon>
        <taxon>Metazoa</taxon>
        <taxon>Spiralia</taxon>
        <taxon>Lophotrochozoa</taxon>
        <taxon>Platyhelminthes</taxon>
        <taxon>Monogenea</taxon>
        <taxon>Monopisthocotylea</taxon>
        <taxon>Dactylogyridea</taxon>
        <taxon>Ancyrocephalidae</taxon>
        <taxon>Cichlidogyrus</taxon>
    </lineage>
</organism>